<evidence type="ECO:0000313" key="2">
    <source>
        <dbReference type="EMBL" id="AJA90376.1"/>
    </source>
</evidence>
<evidence type="ECO:0000313" key="3">
    <source>
        <dbReference type="Proteomes" id="UP000030940"/>
    </source>
</evidence>
<keyword evidence="1" id="KW-0472">Membrane</keyword>
<keyword evidence="1" id="KW-1133">Transmembrane helix</keyword>
<name>A0A0A7UVQ7_9SPIR</name>
<evidence type="ECO:0000256" key="1">
    <source>
        <dbReference type="SAM" id="Phobius"/>
    </source>
</evidence>
<protein>
    <submittedName>
        <fullName evidence="2">Uncharacterized protein</fullName>
    </submittedName>
</protein>
<dbReference type="InterPro" id="IPR013879">
    <property type="entry name" value="DUF1761"/>
</dbReference>
<dbReference type="Pfam" id="PF08570">
    <property type="entry name" value="DUF1761"/>
    <property type="match status" value="1"/>
</dbReference>
<gene>
    <name evidence="2" type="ORF">OY14_02855</name>
</gene>
<feature type="transmembrane region" description="Helical" evidence="1">
    <location>
        <begin position="12"/>
        <end position="33"/>
    </location>
</feature>
<feature type="transmembrane region" description="Helical" evidence="1">
    <location>
        <begin position="132"/>
        <end position="153"/>
    </location>
</feature>
<feature type="transmembrane region" description="Helical" evidence="1">
    <location>
        <begin position="94"/>
        <end position="112"/>
    </location>
</feature>
<keyword evidence="1" id="KW-0812">Transmembrane</keyword>
<dbReference type="KEGG" id="bchi:OY14_02855"/>
<organism evidence="2 3">
    <name type="scientific">Borreliella chilensis</name>
    <dbReference type="NCBI Taxonomy" id="1245910"/>
    <lineage>
        <taxon>Bacteria</taxon>
        <taxon>Pseudomonadati</taxon>
        <taxon>Spirochaetota</taxon>
        <taxon>Spirochaetia</taxon>
        <taxon>Spirochaetales</taxon>
        <taxon>Borreliaceae</taxon>
        <taxon>Borreliella</taxon>
    </lineage>
</organism>
<sequence>MLIKFMFSDINSILILSMTLFKILLEVVYRKILFKKIISNVKPLHTQNKHHKTFIITILAFNNLLQSFLINALVNLFNNLINLTNNSFESLTNLNYNILSAMLISGITWLAFSLPKVINDIIYEKMSFTNTIVNAFFDLLTIMMLTIFSKLFLSYKIMQFENMTNINFENMPTQ</sequence>
<dbReference type="Proteomes" id="UP000030940">
    <property type="component" value="Chromosome"/>
</dbReference>
<keyword evidence="3" id="KW-1185">Reference proteome</keyword>
<accession>A0A0A7UVQ7</accession>
<dbReference type="AlphaFoldDB" id="A0A0A7UVQ7"/>
<dbReference type="HOGENOM" id="CLU_1537133_0_0_12"/>
<proteinExistence type="predicted"/>
<feature type="transmembrane region" description="Helical" evidence="1">
    <location>
        <begin position="54"/>
        <end position="74"/>
    </location>
</feature>
<reference evidence="2 3" key="1">
    <citation type="journal article" date="2015" name="Genome Announc.">
        <title>Genome Sequence of Borrelia chilensis VA1, a South American Member of the Lyme Borreliosis Group.</title>
        <authorList>
            <person name="Huang W."/>
            <person name="Ojaimi C."/>
            <person name="Fallon J.T."/>
            <person name="Travisany D."/>
            <person name="Maass A."/>
            <person name="Ivanova L."/>
            <person name="Tomova A."/>
            <person name="Gonzalez-Acuna D."/>
            <person name="Godfrey H.P."/>
            <person name="Cabello F.C."/>
        </authorList>
    </citation>
    <scope>NUCLEOTIDE SEQUENCE [LARGE SCALE GENOMIC DNA]</scope>
    <source>
        <strain evidence="2 3">VA1</strain>
    </source>
</reference>
<dbReference type="EMBL" id="CP009910">
    <property type="protein sequence ID" value="AJA90376.1"/>
    <property type="molecule type" value="Genomic_DNA"/>
</dbReference>